<evidence type="ECO:0000313" key="4">
    <source>
        <dbReference type="Proteomes" id="UP000002646"/>
    </source>
</evidence>
<reference evidence="3 4" key="1">
    <citation type="submission" date="2012-03" db="EMBL/GenBank/DDBJ databases">
        <title>The Genome Sequence of Bartonella washoensis 085-0475.</title>
        <authorList>
            <consortium name="The Broad Institute Genome Sequencing Platform"/>
            <consortium name="The Broad Institute Genome Sequencing Center for Infectious Disease"/>
            <person name="Feldgarden M."/>
            <person name="Kirby J."/>
            <person name="Kosoy M."/>
            <person name="Birtles R."/>
            <person name="Probert W.S."/>
            <person name="Chiaraviglio L."/>
            <person name="Young S.K."/>
            <person name="Zeng Q."/>
            <person name="Gargeya S."/>
            <person name="Fitzgerald M."/>
            <person name="Haas B."/>
            <person name="Abouelleil A."/>
            <person name="Alvarado L."/>
            <person name="Arachchi H.M."/>
            <person name="Berlin A."/>
            <person name="Chapman S.B."/>
            <person name="Gearin G."/>
            <person name="Goldberg J."/>
            <person name="Griggs A."/>
            <person name="Gujja S."/>
            <person name="Hansen M."/>
            <person name="Heiman D."/>
            <person name="Howarth C."/>
            <person name="Larimer J."/>
            <person name="Lui A."/>
            <person name="MacDonald P.J.P."/>
            <person name="McCowen C."/>
            <person name="Montmayeur A."/>
            <person name="Murphy C."/>
            <person name="Neiman D."/>
            <person name="Pearson M."/>
            <person name="Priest M."/>
            <person name="Roberts A."/>
            <person name="Saif S."/>
            <person name="Shea T."/>
            <person name="Sisk P."/>
            <person name="Stolte C."/>
            <person name="Sykes S."/>
            <person name="Wortman J."/>
            <person name="Nusbaum C."/>
            <person name="Birren B."/>
        </authorList>
    </citation>
    <scope>NUCLEOTIDE SEQUENCE [LARGE SCALE GENOMIC DNA]</scope>
    <source>
        <strain evidence="3 4">085-0475</strain>
    </source>
</reference>
<dbReference type="SUPFAM" id="SSF101082">
    <property type="entry name" value="Typo IV secretion system protein TraC"/>
    <property type="match status" value="1"/>
</dbReference>
<dbReference type="InterPro" id="IPR014158">
    <property type="entry name" value="T4SS_VirB5"/>
</dbReference>
<proteinExistence type="predicted"/>
<dbReference type="InterPro" id="IPR023220">
    <property type="entry name" value="T4SS_VirB5-domain"/>
</dbReference>
<protein>
    <submittedName>
        <fullName evidence="3">Uncharacterized protein</fullName>
    </submittedName>
</protein>
<feature type="compositionally biased region" description="Polar residues" evidence="2">
    <location>
        <begin position="71"/>
        <end position="90"/>
    </location>
</feature>
<dbReference type="Proteomes" id="UP000002646">
    <property type="component" value="Unassembled WGS sequence"/>
</dbReference>
<dbReference type="EMBL" id="AILX01000002">
    <property type="protein sequence ID" value="EJF86836.1"/>
    <property type="molecule type" value="Genomic_DNA"/>
</dbReference>
<gene>
    <name evidence="3" type="ORF">MCW_00059</name>
</gene>
<dbReference type="STRING" id="1094564.MCW_00059"/>
<organism evidence="3 4">
    <name type="scientific">Cardidatus Bartonella washoeensis 085-0475</name>
    <dbReference type="NCBI Taxonomy" id="1094564"/>
    <lineage>
        <taxon>Bacteria</taxon>
        <taxon>Pseudomonadati</taxon>
        <taxon>Pseudomonadota</taxon>
        <taxon>Alphaproteobacteria</taxon>
        <taxon>Hyphomicrobiales</taxon>
        <taxon>Bartonellaceae</taxon>
        <taxon>Bartonella</taxon>
    </lineage>
</organism>
<name>J0QMF2_9HYPH</name>
<evidence type="ECO:0000313" key="3">
    <source>
        <dbReference type="EMBL" id="EJF86836.1"/>
    </source>
</evidence>
<comment type="caution">
    <text evidence="3">The sequence shown here is derived from an EMBL/GenBank/DDBJ whole genome shotgun (WGS) entry which is preliminary data.</text>
</comment>
<dbReference type="HOGENOM" id="CLU_2285930_0_0_5"/>
<dbReference type="Gene3D" id="1.20.58.430">
    <property type="entry name" value="Type IV secretion system, VirB5-domain"/>
    <property type="match status" value="1"/>
</dbReference>
<dbReference type="PATRIC" id="fig|1094564.3.peg.85"/>
<feature type="compositionally biased region" description="Gly residues" evidence="2">
    <location>
        <begin position="91"/>
        <end position="101"/>
    </location>
</feature>
<feature type="coiled-coil region" evidence="1">
    <location>
        <begin position="9"/>
        <end position="57"/>
    </location>
</feature>
<feature type="region of interest" description="Disordered" evidence="2">
    <location>
        <begin position="71"/>
        <end position="101"/>
    </location>
</feature>
<evidence type="ECO:0000256" key="2">
    <source>
        <dbReference type="SAM" id="MobiDB-lite"/>
    </source>
</evidence>
<keyword evidence="1" id="KW-0175">Coiled coil</keyword>
<dbReference type="AlphaFoldDB" id="J0QMF2"/>
<evidence type="ECO:0000256" key="1">
    <source>
        <dbReference type="SAM" id="Coils"/>
    </source>
</evidence>
<accession>J0QMF2</accession>
<sequence length="101" mass="11331">MMVFDTTAASNMAEQIRQSTQQLQQLQKRVQQGYDQINQLKSQLDQMKQLYSSLNVRPDISALQEMFNKQESNGTLPSDFNQLQKSIDGTSSGGGGKNTEK</sequence>
<dbReference type="Pfam" id="PF07996">
    <property type="entry name" value="T4SS"/>
    <property type="match status" value="1"/>
</dbReference>